<proteinExistence type="predicted"/>
<dbReference type="OrthoDB" id="3365267at2759"/>
<dbReference type="STRING" id="357750.A0A2S6BUA2"/>
<keyword evidence="1" id="KW-0812">Transmembrane</keyword>
<sequence length="178" mass="19577">MSSDSIALFRKGLGPDLNELAEKHYQHDLTSSDREAIKSAASTVSLYTSIGSAIGLTLSLALAYRIRSSRARLFRAFKTTEKPTHVRFADGREETLPDLTPLVKPSRLGDFATFGFLGLGGVFIGGETGLLTGSFSAKGKLLRDEERRERIQNAMKAFRVEALRKQADELEGSRGLWI</sequence>
<dbReference type="EMBL" id="PNEN01001768">
    <property type="protein sequence ID" value="PPJ51056.1"/>
    <property type="molecule type" value="Genomic_DNA"/>
</dbReference>
<name>A0A2S6BUA2_9PEZI</name>
<reference evidence="3" key="1">
    <citation type="journal article" date="2017" name="bioRxiv">
        <title>Conservation of a gene cluster reveals novel cercosporin biosynthetic mechanisms and extends production to the genus Colletotrichum.</title>
        <authorList>
            <person name="de Jonge R."/>
            <person name="Ebert M.K."/>
            <person name="Huitt-Roehl C.R."/>
            <person name="Pal P."/>
            <person name="Suttle J.C."/>
            <person name="Spanner R.E."/>
            <person name="Neubauer J.D."/>
            <person name="Jurick W.M.II."/>
            <person name="Stott K.A."/>
            <person name="Secor G.A."/>
            <person name="Thomma B.P.H.J."/>
            <person name="Van de Peer Y."/>
            <person name="Townsend C.A."/>
            <person name="Bolton M.D."/>
        </authorList>
    </citation>
    <scope>NUCLEOTIDE SEQUENCE [LARGE SCALE GENOMIC DNA]</scope>
    <source>
        <strain evidence="3">CBS538.71</strain>
    </source>
</reference>
<keyword evidence="1" id="KW-0472">Membrane</keyword>
<evidence type="ECO:0000313" key="2">
    <source>
        <dbReference type="EMBL" id="PPJ51056.1"/>
    </source>
</evidence>
<gene>
    <name evidence="2" type="ORF">CBER1_07519</name>
</gene>
<accession>A0A2S6BUA2</accession>
<evidence type="ECO:0000256" key="1">
    <source>
        <dbReference type="SAM" id="Phobius"/>
    </source>
</evidence>
<evidence type="ECO:0000313" key="3">
    <source>
        <dbReference type="Proteomes" id="UP000237631"/>
    </source>
</evidence>
<protein>
    <submittedName>
        <fullName evidence="2">Uncharacterized protein</fullName>
    </submittedName>
</protein>
<keyword evidence="3" id="KW-1185">Reference proteome</keyword>
<comment type="caution">
    <text evidence="2">The sequence shown here is derived from an EMBL/GenBank/DDBJ whole genome shotgun (WGS) entry which is preliminary data.</text>
</comment>
<dbReference type="Proteomes" id="UP000237631">
    <property type="component" value="Unassembled WGS sequence"/>
</dbReference>
<organism evidence="2 3">
    <name type="scientific">Cercospora berteroae</name>
    <dbReference type="NCBI Taxonomy" id="357750"/>
    <lineage>
        <taxon>Eukaryota</taxon>
        <taxon>Fungi</taxon>
        <taxon>Dikarya</taxon>
        <taxon>Ascomycota</taxon>
        <taxon>Pezizomycotina</taxon>
        <taxon>Dothideomycetes</taxon>
        <taxon>Dothideomycetidae</taxon>
        <taxon>Mycosphaerellales</taxon>
        <taxon>Mycosphaerellaceae</taxon>
        <taxon>Cercospora</taxon>
    </lineage>
</organism>
<feature type="transmembrane region" description="Helical" evidence="1">
    <location>
        <begin position="44"/>
        <end position="64"/>
    </location>
</feature>
<keyword evidence="1" id="KW-1133">Transmembrane helix</keyword>
<dbReference type="AlphaFoldDB" id="A0A2S6BUA2"/>